<protein>
    <submittedName>
        <fullName evidence="1">Uncharacterized protein</fullName>
    </submittedName>
</protein>
<organism evidence="1">
    <name type="scientific">Anguilla anguilla</name>
    <name type="common">European freshwater eel</name>
    <name type="synonym">Muraena anguilla</name>
    <dbReference type="NCBI Taxonomy" id="7936"/>
    <lineage>
        <taxon>Eukaryota</taxon>
        <taxon>Metazoa</taxon>
        <taxon>Chordata</taxon>
        <taxon>Craniata</taxon>
        <taxon>Vertebrata</taxon>
        <taxon>Euteleostomi</taxon>
        <taxon>Actinopterygii</taxon>
        <taxon>Neopterygii</taxon>
        <taxon>Teleostei</taxon>
        <taxon>Anguilliformes</taxon>
        <taxon>Anguillidae</taxon>
        <taxon>Anguilla</taxon>
    </lineage>
</organism>
<reference evidence="1" key="1">
    <citation type="submission" date="2014-11" db="EMBL/GenBank/DDBJ databases">
        <authorList>
            <person name="Amaro Gonzalez C."/>
        </authorList>
    </citation>
    <scope>NUCLEOTIDE SEQUENCE</scope>
</reference>
<dbReference type="EMBL" id="GBXM01026210">
    <property type="protein sequence ID" value="JAH82367.1"/>
    <property type="molecule type" value="Transcribed_RNA"/>
</dbReference>
<reference evidence="1" key="2">
    <citation type="journal article" date="2015" name="Fish Shellfish Immunol.">
        <title>Early steps in the European eel (Anguilla anguilla)-Vibrio vulnificus interaction in the gills: Role of the RtxA13 toxin.</title>
        <authorList>
            <person name="Callol A."/>
            <person name="Pajuelo D."/>
            <person name="Ebbesson L."/>
            <person name="Teles M."/>
            <person name="MacKenzie S."/>
            <person name="Amaro C."/>
        </authorList>
    </citation>
    <scope>NUCLEOTIDE SEQUENCE</scope>
</reference>
<proteinExistence type="predicted"/>
<dbReference type="AlphaFoldDB" id="A0A0E9VWE2"/>
<accession>A0A0E9VWE2</accession>
<sequence>MLPWLSDYKIVFNFSSAITEKGGDCFPPVVWLYTDRCLSW</sequence>
<name>A0A0E9VWE2_ANGAN</name>
<evidence type="ECO:0000313" key="1">
    <source>
        <dbReference type="EMBL" id="JAH82367.1"/>
    </source>
</evidence>